<dbReference type="AlphaFoldDB" id="A0A0M0LD70"/>
<proteinExistence type="predicted"/>
<dbReference type="PANTHER" id="PTHR12526:SF630">
    <property type="entry name" value="GLYCOSYLTRANSFERASE"/>
    <property type="match status" value="1"/>
</dbReference>
<dbReference type="GeneID" id="301136700"/>
<organism evidence="3 4">
    <name type="scientific">Viridibacillus arvi</name>
    <dbReference type="NCBI Taxonomy" id="263475"/>
    <lineage>
        <taxon>Bacteria</taxon>
        <taxon>Bacillati</taxon>
        <taxon>Bacillota</taxon>
        <taxon>Bacilli</taxon>
        <taxon>Bacillales</taxon>
        <taxon>Caryophanaceae</taxon>
        <taxon>Viridibacillus</taxon>
    </lineage>
</organism>
<dbReference type="EMBL" id="LILB01000005">
    <property type="protein sequence ID" value="KOO49000.1"/>
    <property type="molecule type" value="Genomic_DNA"/>
</dbReference>
<reference evidence="4" key="1">
    <citation type="submission" date="2015-08" db="EMBL/GenBank/DDBJ databases">
        <title>Fjat-10028 dsm 16317.</title>
        <authorList>
            <person name="Liu B."/>
            <person name="Wang J."/>
            <person name="Zhu Y."/>
            <person name="Liu G."/>
            <person name="Chen Q."/>
            <person name="Chen Z."/>
            <person name="Lan J."/>
            <person name="Che J."/>
            <person name="Ge C."/>
            <person name="Shi H."/>
            <person name="Pan Z."/>
            <person name="Liu X."/>
        </authorList>
    </citation>
    <scope>NUCLEOTIDE SEQUENCE [LARGE SCALE GENOMIC DNA]</scope>
    <source>
        <strain evidence="4">DSM 16317</strain>
    </source>
</reference>
<evidence type="ECO:0000259" key="1">
    <source>
        <dbReference type="Pfam" id="PF00534"/>
    </source>
</evidence>
<comment type="caution">
    <text evidence="3">The sequence shown here is derived from an EMBL/GenBank/DDBJ whole genome shotgun (WGS) entry which is preliminary data.</text>
</comment>
<feature type="domain" description="Glycosyltransferase subfamily 4-like N-terminal" evidence="2">
    <location>
        <begin position="13"/>
        <end position="176"/>
    </location>
</feature>
<protein>
    <recommendedName>
        <fullName evidence="5">Glycosyl transferase</fullName>
    </recommendedName>
</protein>
<evidence type="ECO:0000259" key="2">
    <source>
        <dbReference type="Pfam" id="PF13439"/>
    </source>
</evidence>
<evidence type="ECO:0000313" key="3">
    <source>
        <dbReference type="EMBL" id="KOO49000.1"/>
    </source>
</evidence>
<keyword evidence="4" id="KW-1185">Reference proteome</keyword>
<dbReference type="PANTHER" id="PTHR12526">
    <property type="entry name" value="GLYCOSYLTRANSFERASE"/>
    <property type="match status" value="1"/>
</dbReference>
<dbReference type="RefSeq" id="WP_053417194.1">
    <property type="nucleotide sequence ID" value="NZ_LILB01000005.1"/>
</dbReference>
<dbReference type="Pfam" id="PF13439">
    <property type="entry name" value="Glyco_transf_4"/>
    <property type="match status" value="1"/>
</dbReference>
<evidence type="ECO:0008006" key="5">
    <source>
        <dbReference type="Google" id="ProtNLM"/>
    </source>
</evidence>
<dbReference type="SUPFAM" id="SSF53756">
    <property type="entry name" value="UDP-Glycosyltransferase/glycogen phosphorylase"/>
    <property type="match status" value="1"/>
</dbReference>
<dbReference type="GO" id="GO:0016757">
    <property type="term" value="F:glycosyltransferase activity"/>
    <property type="evidence" value="ECO:0007669"/>
    <property type="project" value="InterPro"/>
</dbReference>
<dbReference type="Gene3D" id="3.40.50.2000">
    <property type="entry name" value="Glycogen Phosphorylase B"/>
    <property type="match status" value="2"/>
</dbReference>
<dbReference type="CDD" id="cd03808">
    <property type="entry name" value="GT4_CapM-like"/>
    <property type="match status" value="1"/>
</dbReference>
<accession>A0A0M0LD70</accession>
<sequence length="378" mass="42821">MKIVQIVTKLDTVGGAQSHVLALTKQLCLDGHEVIIMTSQGQLIEEAMAGKSVKIIQLRHLRRDISLMDDYRAFLELRLYLQQIGPELVALHSSKAGVLGRLAAFSLKIPTVFTAHGWAFTEGVQPLKKLLYKQIEKLLAPRTTKIIAVSNYDHELAVQKRVVSKNKITTIHNGIQSNDKQPYFRNNVPKIVMVSRFEKPKRQDLLIEVLSTMKELEWSLELIGDGVELANVKELVNNKGLSHRVRFLGVRNDIETQLQDADIFVLLSNFEGLPLSILEAMRAGLPVIASDVGGIEELVVEGKTGYLVDQNVLNIRKCLVRMIEDRPLRIELGQAGRNFFEDHFLFQKMYDNTVSLYKEALKEKKVKRNVQLLDHNRA</sequence>
<dbReference type="InterPro" id="IPR028098">
    <property type="entry name" value="Glyco_trans_4-like_N"/>
</dbReference>
<gene>
    <name evidence="3" type="ORF">AMD00_11400</name>
</gene>
<dbReference type="STRING" id="263475.AMD00_11400"/>
<name>A0A0M0LD70_9BACL</name>
<dbReference type="Pfam" id="PF00534">
    <property type="entry name" value="Glycos_transf_1"/>
    <property type="match status" value="1"/>
</dbReference>
<feature type="domain" description="Glycosyl transferase family 1" evidence="1">
    <location>
        <begin position="179"/>
        <end position="338"/>
    </location>
</feature>
<dbReference type="InterPro" id="IPR001296">
    <property type="entry name" value="Glyco_trans_1"/>
</dbReference>
<evidence type="ECO:0000313" key="4">
    <source>
        <dbReference type="Proteomes" id="UP000036867"/>
    </source>
</evidence>
<dbReference type="PATRIC" id="fig|263475.3.peg.3518"/>
<dbReference type="Proteomes" id="UP000036867">
    <property type="component" value="Unassembled WGS sequence"/>
</dbReference>
<dbReference type="OrthoDB" id="9806653at2"/>